<sequence length="142" mass="16147">INPDHQLSSVHCILHQEALCSKMLKMRKVLDVVTKTINFIRARGLNHRQFNFLLEDAQNPRPNYSKLNAFAARILSMFGTIYVYEQLFSVMNVNKSKLHSQLTNAHLNSLLKVTTAQSLVPNFDAVVQTKRCQASGSKQPQH</sequence>
<organism evidence="1 2">
    <name type="scientific">Polyodon spathula</name>
    <name type="common">North American paddlefish</name>
    <name type="synonym">Squalus spathula</name>
    <dbReference type="NCBI Taxonomy" id="7913"/>
    <lineage>
        <taxon>Eukaryota</taxon>
        <taxon>Metazoa</taxon>
        <taxon>Chordata</taxon>
        <taxon>Craniata</taxon>
        <taxon>Vertebrata</taxon>
        <taxon>Euteleostomi</taxon>
        <taxon>Actinopterygii</taxon>
        <taxon>Chondrostei</taxon>
        <taxon>Acipenseriformes</taxon>
        <taxon>Polyodontidae</taxon>
        <taxon>Polyodon</taxon>
    </lineage>
</organism>
<dbReference type="Proteomes" id="UP001166093">
    <property type="component" value="Unassembled WGS sequence"/>
</dbReference>
<feature type="non-terminal residue" evidence="1">
    <location>
        <position position="142"/>
    </location>
</feature>
<dbReference type="EMBL" id="JAAWVQ010108010">
    <property type="protein sequence ID" value="MBN3281364.1"/>
    <property type="molecule type" value="Genomic_DNA"/>
</dbReference>
<evidence type="ECO:0000313" key="2">
    <source>
        <dbReference type="Proteomes" id="UP001166093"/>
    </source>
</evidence>
<gene>
    <name evidence="1" type="ORF">GTO93_0002503</name>
</gene>
<proteinExistence type="predicted"/>
<comment type="caution">
    <text evidence="1">The sequence shown here is derived from an EMBL/GenBank/DDBJ whole genome shotgun (WGS) entry which is preliminary data.</text>
</comment>
<feature type="non-terminal residue" evidence="1">
    <location>
        <position position="1"/>
    </location>
</feature>
<dbReference type="PANTHER" id="PTHR45913">
    <property type="entry name" value="EPM2A-INTERACTING PROTEIN 1"/>
    <property type="match status" value="1"/>
</dbReference>
<dbReference type="PANTHER" id="PTHR45913:SF9">
    <property type="entry name" value="GENERAL TRANSCRIPTION FACTOR II-I REPEAT DOMAIN-CONTAINING PROTEIN 2-LIKE-RELATED"/>
    <property type="match status" value="1"/>
</dbReference>
<name>A0ABS2Y3X5_POLSP</name>
<keyword evidence="2" id="KW-1185">Reference proteome</keyword>
<evidence type="ECO:0000313" key="1">
    <source>
        <dbReference type="EMBL" id="MBN3281364.1"/>
    </source>
</evidence>
<protein>
    <submittedName>
        <fullName evidence="1">GTD2A protein</fullName>
    </submittedName>
</protein>
<accession>A0ABS2Y3X5</accession>
<reference evidence="1" key="1">
    <citation type="journal article" date="2021" name="Cell">
        <title>Tracing the genetic footprints of vertebrate landing in non-teleost ray-finned fishes.</title>
        <authorList>
            <person name="Bi X."/>
            <person name="Wang K."/>
            <person name="Yang L."/>
            <person name="Pan H."/>
            <person name="Jiang H."/>
            <person name="Wei Q."/>
            <person name="Fang M."/>
            <person name="Yu H."/>
            <person name="Zhu C."/>
            <person name="Cai Y."/>
            <person name="He Y."/>
            <person name="Gan X."/>
            <person name="Zeng H."/>
            <person name="Yu D."/>
            <person name="Zhu Y."/>
            <person name="Jiang H."/>
            <person name="Qiu Q."/>
            <person name="Yang H."/>
            <person name="Zhang Y.E."/>
            <person name="Wang W."/>
            <person name="Zhu M."/>
            <person name="He S."/>
            <person name="Zhang G."/>
        </authorList>
    </citation>
    <scope>NUCLEOTIDE SEQUENCE</scope>
    <source>
        <strain evidence="1">Pddl_001</strain>
    </source>
</reference>